<gene>
    <name evidence="1" type="ORF">F5144DRAFT_515171</name>
</gene>
<comment type="caution">
    <text evidence="1">The sequence shown here is derived from an EMBL/GenBank/DDBJ whole genome shotgun (WGS) entry which is preliminary data.</text>
</comment>
<keyword evidence="2" id="KW-1185">Reference proteome</keyword>
<name>A0ACB7P4J5_9PEZI</name>
<dbReference type="Proteomes" id="UP000724584">
    <property type="component" value="Unassembled WGS sequence"/>
</dbReference>
<evidence type="ECO:0000313" key="2">
    <source>
        <dbReference type="Proteomes" id="UP000724584"/>
    </source>
</evidence>
<proteinExistence type="predicted"/>
<organism evidence="1 2">
    <name type="scientific">Chaetomium tenue</name>
    <dbReference type="NCBI Taxonomy" id="1854479"/>
    <lineage>
        <taxon>Eukaryota</taxon>
        <taxon>Fungi</taxon>
        <taxon>Dikarya</taxon>
        <taxon>Ascomycota</taxon>
        <taxon>Pezizomycotina</taxon>
        <taxon>Sordariomycetes</taxon>
        <taxon>Sordariomycetidae</taxon>
        <taxon>Sordariales</taxon>
        <taxon>Chaetomiaceae</taxon>
        <taxon>Chaetomium</taxon>
    </lineage>
</organism>
<dbReference type="EMBL" id="JAGIZQ010000005">
    <property type="protein sequence ID" value="KAH6628109.1"/>
    <property type="molecule type" value="Genomic_DNA"/>
</dbReference>
<reference evidence="1 2" key="1">
    <citation type="journal article" date="2021" name="Nat. Commun.">
        <title>Genetic determinants of endophytism in the Arabidopsis root mycobiome.</title>
        <authorList>
            <person name="Mesny F."/>
            <person name="Miyauchi S."/>
            <person name="Thiergart T."/>
            <person name="Pickel B."/>
            <person name="Atanasova L."/>
            <person name="Karlsson M."/>
            <person name="Huettel B."/>
            <person name="Barry K.W."/>
            <person name="Haridas S."/>
            <person name="Chen C."/>
            <person name="Bauer D."/>
            <person name="Andreopoulos W."/>
            <person name="Pangilinan J."/>
            <person name="LaButti K."/>
            <person name="Riley R."/>
            <person name="Lipzen A."/>
            <person name="Clum A."/>
            <person name="Drula E."/>
            <person name="Henrissat B."/>
            <person name="Kohler A."/>
            <person name="Grigoriev I.V."/>
            <person name="Martin F.M."/>
            <person name="Hacquard S."/>
        </authorList>
    </citation>
    <scope>NUCLEOTIDE SEQUENCE [LARGE SCALE GENOMIC DNA]</scope>
    <source>
        <strain evidence="1 2">MPI-SDFR-AT-0079</strain>
    </source>
</reference>
<protein>
    <submittedName>
        <fullName evidence="1">Uncharacterized protein</fullName>
    </submittedName>
</protein>
<accession>A0ACB7P4J5</accession>
<sequence length="504" mass="57163">MGRLPLSGYCQTCRKRRVKCDKGRPSCGRCISSGHTCGGYELPLRMKALGVHAGHDGTRRLVKIPTSQPSTSRTRLPLVLAPSPKLELPLHHDHQHTSSPYFFAKYSWAPLWRPLMLSVTTSEFPEVNRVCFRAITYAYTGISRGDSALTARGRALYGQVLREVQSLLLETSKRRLAELCSTMILMDMYEYAMHRMAGSAPPHHVGIANILRHCGPEIFRGERLLVLYRSCRVLLICQTIWQQRRCFLEDEPWKTIPWQQVPKTFEDRLMDILVDLPGLAEAVADPRKRAASLDKIQVLSVALQVWRWDWHNVHSGSVRMVRHTDNPSESGNPDKIPFMVNPQKVPFLVSLIRQAHLEFDSPRLALDILYYNAVLLYLMQLEAIARGQPPQQREHLSLEDERYVRLQGAAIMAHDANPLLLPGKAKFRCQVAAEAFMTLSCTTRLLGTTTTGETVVTPMVIGIIYWVLREQLQLGEDGLASLLSKHAFFHDAERVFEGFHVTAR</sequence>
<evidence type="ECO:0000313" key="1">
    <source>
        <dbReference type="EMBL" id="KAH6628109.1"/>
    </source>
</evidence>